<proteinExistence type="predicted"/>
<protein>
    <submittedName>
        <fullName evidence="1">Uncharacterized protein</fullName>
    </submittedName>
</protein>
<dbReference type="AlphaFoldDB" id="X1H0N2"/>
<gene>
    <name evidence="1" type="ORF">S03H2_48334</name>
</gene>
<organism evidence="1">
    <name type="scientific">marine sediment metagenome</name>
    <dbReference type="NCBI Taxonomy" id="412755"/>
    <lineage>
        <taxon>unclassified sequences</taxon>
        <taxon>metagenomes</taxon>
        <taxon>ecological metagenomes</taxon>
    </lineage>
</organism>
<dbReference type="EMBL" id="BARU01030468">
    <property type="protein sequence ID" value="GAH63721.1"/>
    <property type="molecule type" value="Genomic_DNA"/>
</dbReference>
<sequence length="242" mass="27577">MIKPELDKLVAAKLVAVIGGEYEYLTGERRNFEEAVRTSEAQLNRFQYKAEAMAGFAGQGLGFNTVPYMGNEFSVKTFFDDSPVNRRGDVEIRVYSPLQVIAGKKLVEIENESLYDENKYTVFILSDSVPEFDPELLRYIAMKDVIDSWKGDVNRSQEERTLATQREAKDLKKLSDGVRSKINEGLRRSHIIFRGSSHQVVPKPNQTVQDTLRAEIAEYWPKIYSKYDKVPVRFVEGAAGDH</sequence>
<comment type="caution">
    <text evidence="1">The sequence shown here is derived from an EMBL/GenBank/DDBJ whole genome shotgun (WGS) entry which is preliminary data.</text>
</comment>
<reference evidence="1" key="1">
    <citation type="journal article" date="2014" name="Front. Microbiol.">
        <title>High frequency of phylogenetically diverse reductive dehalogenase-homologous genes in deep subseafloor sedimentary metagenomes.</title>
        <authorList>
            <person name="Kawai M."/>
            <person name="Futagami T."/>
            <person name="Toyoda A."/>
            <person name="Takaki Y."/>
            <person name="Nishi S."/>
            <person name="Hori S."/>
            <person name="Arai W."/>
            <person name="Tsubouchi T."/>
            <person name="Morono Y."/>
            <person name="Uchiyama I."/>
            <person name="Ito T."/>
            <person name="Fujiyama A."/>
            <person name="Inagaki F."/>
            <person name="Takami H."/>
        </authorList>
    </citation>
    <scope>NUCLEOTIDE SEQUENCE</scope>
    <source>
        <strain evidence="1">Expedition CK06-06</strain>
    </source>
</reference>
<name>X1H0N2_9ZZZZ</name>
<accession>X1H0N2</accession>
<evidence type="ECO:0000313" key="1">
    <source>
        <dbReference type="EMBL" id="GAH63721.1"/>
    </source>
</evidence>